<accession>A0AAD7ZLA6</accession>
<evidence type="ECO:0000313" key="3">
    <source>
        <dbReference type="Proteomes" id="UP001233999"/>
    </source>
</evidence>
<organism evidence="2 3">
    <name type="scientific">Diploptera punctata</name>
    <name type="common">Pacific beetle cockroach</name>
    <dbReference type="NCBI Taxonomy" id="6984"/>
    <lineage>
        <taxon>Eukaryota</taxon>
        <taxon>Metazoa</taxon>
        <taxon>Ecdysozoa</taxon>
        <taxon>Arthropoda</taxon>
        <taxon>Hexapoda</taxon>
        <taxon>Insecta</taxon>
        <taxon>Pterygota</taxon>
        <taxon>Neoptera</taxon>
        <taxon>Polyneoptera</taxon>
        <taxon>Dictyoptera</taxon>
        <taxon>Blattodea</taxon>
        <taxon>Blaberoidea</taxon>
        <taxon>Blaberidae</taxon>
        <taxon>Diplopterinae</taxon>
        <taxon>Diploptera</taxon>
    </lineage>
</organism>
<proteinExistence type="predicted"/>
<dbReference type="EMBL" id="JASPKZ010007791">
    <property type="protein sequence ID" value="KAJ9582588.1"/>
    <property type="molecule type" value="Genomic_DNA"/>
</dbReference>
<evidence type="ECO:0000256" key="1">
    <source>
        <dbReference type="SAM" id="Phobius"/>
    </source>
</evidence>
<evidence type="ECO:0000313" key="2">
    <source>
        <dbReference type="EMBL" id="KAJ9582588.1"/>
    </source>
</evidence>
<gene>
    <name evidence="2" type="ORF">L9F63_023076</name>
</gene>
<protein>
    <submittedName>
        <fullName evidence="2">Uncharacterized protein</fullName>
    </submittedName>
</protein>
<dbReference type="AlphaFoldDB" id="A0AAD7ZLA6"/>
<reference evidence="2" key="2">
    <citation type="submission" date="2023-05" db="EMBL/GenBank/DDBJ databases">
        <authorList>
            <person name="Fouks B."/>
        </authorList>
    </citation>
    <scope>NUCLEOTIDE SEQUENCE</scope>
    <source>
        <strain evidence="2">Stay&amp;Tobe</strain>
        <tissue evidence="2">Testes</tissue>
    </source>
</reference>
<feature type="transmembrane region" description="Helical" evidence="1">
    <location>
        <begin position="65"/>
        <end position="87"/>
    </location>
</feature>
<keyword evidence="1" id="KW-0472">Membrane</keyword>
<keyword evidence="1" id="KW-1133">Transmembrane helix</keyword>
<feature type="transmembrane region" description="Helical" evidence="1">
    <location>
        <begin position="38"/>
        <end position="59"/>
    </location>
</feature>
<reference evidence="2" key="1">
    <citation type="journal article" date="2023" name="IScience">
        <title>Live-bearing cockroach genome reveals convergent evolutionary mechanisms linked to viviparity in insects and beyond.</title>
        <authorList>
            <person name="Fouks B."/>
            <person name="Harrison M.C."/>
            <person name="Mikhailova A.A."/>
            <person name="Marchal E."/>
            <person name="English S."/>
            <person name="Carruthers M."/>
            <person name="Jennings E.C."/>
            <person name="Chiamaka E.L."/>
            <person name="Frigard R.A."/>
            <person name="Pippel M."/>
            <person name="Attardo G.M."/>
            <person name="Benoit J.B."/>
            <person name="Bornberg-Bauer E."/>
            <person name="Tobe S.S."/>
        </authorList>
    </citation>
    <scope>NUCLEOTIDE SEQUENCE</scope>
    <source>
        <strain evidence="2">Stay&amp;Tobe</strain>
    </source>
</reference>
<comment type="caution">
    <text evidence="2">The sequence shown here is derived from an EMBL/GenBank/DDBJ whole genome shotgun (WGS) entry which is preliminary data.</text>
</comment>
<dbReference type="Proteomes" id="UP001233999">
    <property type="component" value="Unassembled WGS sequence"/>
</dbReference>
<name>A0AAD7ZLA6_DIPPU</name>
<feature type="transmembrane region" description="Helical" evidence="1">
    <location>
        <begin position="6"/>
        <end position="31"/>
    </location>
</feature>
<sequence>MLVHIYILSYFFVLWAAIFEEKSWLLIPWLIVSFVKNILTDIVSLFVGIVVCILQGPFLPVCMEFILLQCCKIVTSSYLWLSVLCLYHQLQKPRRKLSPEEEAIRWQQLKARRRKCKYNIGSNSEDTNAISIYDSEVEMCSRSLDSLITQLHYDWDWEDSLMQRRYEEVPSDTNITISLAERATRFLRLSQDEINLARRERRVKRVVKVEVGTQANTLSKKFLDSWGKKRKAKKVETPSQVCVTQTEEVTEQTVVMKIKSRRTRSVESTRKCKMCRKHQVECGIYPQRDNCL</sequence>
<keyword evidence="3" id="KW-1185">Reference proteome</keyword>
<keyword evidence="1" id="KW-0812">Transmembrane</keyword>